<reference evidence="3 4" key="1">
    <citation type="submission" date="2020-06" db="EMBL/GenBank/DDBJ databases">
        <title>Genome mining for natural products.</title>
        <authorList>
            <person name="Zhang B."/>
            <person name="Shi J."/>
            <person name="Ge H."/>
        </authorList>
    </citation>
    <scope>NUCLEOTIDE SEQUENCE [LARGE SCALE GENOMIC DNA]</scope>
    <source>
        <strain evidence="3 4">NA02069</strain>
    </source>
</reference>
<dbReference type="Pfam" id="PF26526">
    <property type="entry name" value="DUF8175"/>
    <property type="match status" value="1"/>
</dbReference>
<gene>
    <name evidence="3" type="ORF">HUT05_44815</name>
</gene>
<accession>A0A7H8TNY6</accession>
<dbReference type="InterPro" id="IPR058488">
    <property type="entry name" value="DUF8175"/>
</dbReference>
<feature type="domain" description="DUF8175" evidence="2">
    <location>
        <begin position="32"/>
        <end position="136"/>
    </location>
</feature>
<evidence type="ECO:0000313" key="3">
    <source>
        <dbReference type="EMBL" id="QKZ25203.1"/>
    </source>
</evidence>
<dbReference type="Proteomes" id="UP000509418">
    <property type="component" value="Chromosome"/>
</dbReference>
<feature type="compositionally biased region" description="Polar residues" evidence="1">
    <location>
        <begin position="129"/>
        <end position="140"/>
    </location>
</feature>
<proteinExistence type="predicted"/>
<protein>
    <recommendedName>
        <fullName evidence="2">DUF8175 domain-containing protein</fullName>
    </recommendedName>
</protein>
<keyword evidence="4" id="KW-1185">Reference proteome</keyword>
<name>A0A7H8TNY6_STRCX</name>
<organism evidence="3 4">
    <name type="scientific">Streptomyces chartreusis</name>
    <dbReference type="NCBI Taxonomy" id="1969"/>
    <lineage>
        <taxon>Bacteria</taxon>
        <taxon>Bacillati</taxon>
        <taxon>Actinomycetota</taxon>
        <taxon>Actinomycetes</taxon>
        <taxon>Kitasatosporales</taxon>
        <taxon>Streptomycetaceae</taxon>
        <taxon>Streptomyces</taxon>
    </lineage>
</organism>
<feature type="compositionally biased region" description="Basic and acidic residues" evidence="1">
    <location>
        <begin position="141"/>
        <end position="154"/>
    </location>
</feature>
<dbReference type="EMBL" id="CP056041">
    <property type="protein sequence ID" value="QKZ25203.1"/>
    <property type="molecule type" value="Genomic_DNA"/>
</dbReference>
<dbReference type="AlphaFoldDB" id="A0A7H8TNY6"/>
<evidence type="ECO:0000313" key="4">
    <source>
        <dbReference type="Proteomes" id="UP000509418"/>
    </source>
</evidence>
<evidence type="ECO:0000259" key="2">
    <source>
        <dbReference type="Pfam" id="PF26526"/>
    </source>
</evidence>
<evidence type="ECO:0000256" key="1">
    <source>
        <dbReference type="SAM" id="MobiDB-lite"/>
    </source>
</evidence>
<sequence length="163" mass="17844">MAAAVNYEVARSSPSYFTDRAFRHAVLDTMMTRESVSAQKRTDDQDATRVVASLGLGKENAGRMIMRAAPMGTQLSSYSPAVATVRIWMSELVGMASADSPLPVSANWTTYTLTLQWQRSDWKLADISQASGPTPLQTSDRAPDSVDAFRKMDEDFNAPPYVG</sequence>
<feature type="region of interest" description="Disordered" evidence="1">
    <location>
        <begin position="129"/>
        <end position="163"/>
    </location>
</feature>